<name>A0ABD2NI32_9CUCU</name>
<dbReference type="Proteomes" id="UP001516400">
    <property type="component" value="Unassembled WGS sequence"/>
</dbReference>
<keyword evidence="3" id="KW-1185">Reference proteome</keyword>
<sequence length="658" mass="74820">MKTVTKKNNTQDCFADVLMVRQISSGDVDAKAPQLEKSSKGPADKYFVRRRLVNYERLDPSQRRAKTGLQCFVDDRKDVTASGQQGEKIKIPRQLKKAPLRSGIRMISVSIPRFGRGQAVIKSNLDRSAVSHKPDLFPEDFKQSIDYESANVLEDAQKEIDISQNQLQQIHSILKNKHEEENYSLKPKWNPPSQIVNKGNSTEKVISTLNTLNKKLSNMQEKYFNQNKTIYKSIKDIPSKMRMQSESEIEVTESNSDLDIQIKENKNILGRFNSTKIPNFDKFVQEDNQNNSLRLEDSEEDPDIKTSPQVPKKDGNFQFNMANDTFLGNSEIKLVTTESNSIADLPVEAKERILEKFHLSKIHRLSENLGARDTKPEKLNKQCSRGQNFSNNLPDILMGGEGPSSTYFSIRESHECVPIHDYTEPSAFKHETESNSDPSFQRKGEIRQRNVAKIQKLLLEQDNNREQKTIISPLSPMKTNLSTKVFDKKTTELGASTKISSNTNYYDCNSKTQTSMDSPGTSTKKIFYDNFGRYSSILDKKNQRWNVEVNSAPNLPTRNTTQTDTKLDASIFDESDLQNSVLKSSFLTKAFSIDASGNFSETKQPRISKNKSDQFFNGGFDSKNWENTNSKGMKTTKDMYVALKKALSNSFYKLPSQN</sequence>
<dbReference type="AlphaFoldDB" id="A0ABD2NI32"/>
<evidence type="ECO:0000256" key="1">
    <source>
        <dbReference type="SAM" id="MobiDB-lite"/>
    </source>
</evidence>
<protein>
    <submittedName>
        <fullName evidence="2">Uncharacterized protein</fullName>
    </submittedName>
</protein>
<feature type="region of interest" description="Disordered" evidence="1">
    <location>
        <begin position="293"/>
        <end position="315"/>
    </location>
</feature>
<accession>A0ABD2NI32</accession>
<feature type="compositionally biased region" description="Polar residues" evidence="1">
    <location>
        <begin position="381"/>
        <end position="393"/>
    </location>
</feature>
<evidence type="ECO:0000313" key="2">
    <source>
        <dbReference type="EMBL" id="KAL3278209.1"/>
    </source>
</evidence>
<organism evidence="2 3">
    <name type="scientific">Cryptolaemus montrouzieri</name>
    <dbReference type="NCBI Taxonomy" id="559131"/>
    <lineage>
        <taxon>Eukaryota</taxon>
        <taxon>Metazoa</taxon>
        <taxon>Ecdysozoa</taxon>
        <taxon>Arthropoda</taxon>
        <taxon>Hexapoda</taxon>
        <taxon>Insecta</taxon>
        <taxon>Pterygota</taxon>
        <taxon>Neoptera</taxon>
        <taxon>Endopterygota</taxon>
        <taxon>Coleoptera</taxon>
        <taxon>Polyphaga</taxon>
        <taxon>Cucujiformia</taxon>
        <taxon>Coccinelloidea</taxon>
        <taxon>Coccinellidae</taxon>
        <taxon>Scymninae</taxon>
        <taxon>Scymnini</taxon>
        <taxon>Cryptolaemus</taxon>
    </lineage>
</organism>
<reference evidence="2 3" key="1">
    <citation type="journal article" date="2021" name="BMC Biol.">
        <title>Horizontally acquired antibacterial genes associated with adaptive radiation of ladybird beetles.</title>
        <authorList>
            <person name="Li H.S."/>
            <person name="Tang X.F."/>
            <person name="Huang Y.H."/>
            <person name="Xu Z.Y."/>
            <person name="Chen M.L."/>
            <person name="Du X.Y."/>
            <person name="Qiu B.Y."/>
            <person name="Chen P.T."/>
            <person name="Zhang W."/>
            <person name="Slipinski A."/>
            <person name="Escalona H.E."/>
            <person name="Waterhouse R.M."/>
            <person name="Zwick A."/>
            <person name="Pang H."/>
        </authorList>
    </citation>
    <scope>NUCLEOTIDE SEQUENCE [LARGE SCALE GENOMIC DNA]</scope>
    <source>
        <strain evidence="2">SYSU2018</strain>
    </source>
</reference>
<feature type="region of interest" description="Disordered" evidence="1">
    <location>
        <begin position="376"/>
        <end position="397"/>
    </location>
</feature>
<dbReference type="EMBL" id="JABFTP020000103">
    <property type="protein sequence ID" value="KAL3278209.1"/>
    <property type="molecule type" value="Genomic_DNA"/>
</dbReference>
<proteinExistence type="predicted"/>
<comment type="caution">
    <text evidence="2">The sequence shown here is derived from an EMBL/GenBank/DDBJ whole genome shotgun (WGS) entry which is preliminary data.</text>
</comment>
<evidence type="ECO:0000313" key="3">
    <source>
        <dbReference type="Proteomes" id="UP001516400"/>
    </source>
</evidence>
<gene>
    <name evidence="2" type="ORF">HHI36_013548</name>
</gene>